<comment type="caution">
    <text evidence="9">The sequence shown here is derived from an EMBL/GenBank/DDBJ whole genome shotgun (WGS) entry which is preliminary data.</text>
</comment>
<comment type="subcellular location">
    <subcellularLocation>
        <location evidence="2">Cytoplasm</location>
    </subcellularLocation>
    <subcellularLocation>
        <location evidence="1">Nucleus</location>
    </subcellularLocation>
</comment>
<evidence type="ECO:0000256" key="4">
    <source>
        <dbReference type="ARBA" id="ARBA00014875"/>
    </source>
</evidence>
<keyword evidence="6" id="KW-0736">Signalosome</keyword>
<evidence type="ECO:0000256" key="3">
    <source>
        <dbReference type="ARBA" id="ARBA00008252"/>
    </source>
</evidence>
<dbReference type="PROSITE" id="PS50250">
    <property type="entry name" value="PCI"/>
    <property type="match status" value="1"/>
</dbReference>
<evidence type="ECO:0000256" key="1">
    <source>
        <dbReference type="ARBA" id="ARBA00004123"/>
    </source>
</evidence>
<evidence type="ECO:0000256" key="6">
    <source>
        <dbReference type="ARBA" id="ARBA00022790"/>
    </source>
</evidence>
<organism evidence="9 10">
    <name type="scientific">Paraglomus occultum</name>
    <dbReference type="NCBI Taxonomy" id="144539"/>
    <lineage>
        <taxon>Eukaryota</taxon>
        <taxon>Fungi</taxon>
        <taxon>Fungi incertae sedis</taxon>
        <taxon>Mucoromycota</taxon>
        <taxon>Glomeromycotina</taxon>
        <taxon>Glomeromycetes</taxon>
        <taxon>Paraglomerales</taxon>
        <taxon>Paraglomeraceae</taxon>
        <taxon>Paraglomus</taxon>
    </lineage>
</organism>
<accession>A0A9N8VRV8</accession>
<dbReference type="PANTHER" id="PTHR13339:SF0">
    <property type="entry name" value="COP9 SIGNALOSOME COMPLEX SUBUNIT 8"/>
    <property type="match status" value="1"/>
</dbReference>
<keyword evidence="10" id="KW-1185">Reference proteome</keyword>
<name>A0A9N8VRV8_9GLOM</name>
<proteinExistence type="inferred from homology"/>
<evidence type="ECO:0000313" key="9">
    <source>
        <dbReference type="EMBL" id="CAG8464487.1"/>
    </source>
</evidence>
<keyword evidence="5" id="KW-0963">Cytoplasm</keyword>
<sequence>MEDLKELIDQNEVAKLIEHCEELEFKLAIAPDDSVNLDEFYGVFLAAYLIQNELPSARFLWKRIPDEIKASSEQLHAIWDVATNLWQRDYAPVYMSVEQKPWTPLIGSLMKKVAETLRERVFTLLSEAYSSITVEEVSNFIGVPADKVAQVTAERGWIYDAATNTLQPKKIVEPGITRSTSLGSFSRLTDLVIHLERS</sequence>
<dbReference type="OrthoDB" id="5351233at2759"/>
<dbReference type="GO" id="GO:0000338">
    <property type="term" value="P:protein deneddylation"/>
    <property type="evidence" value="ECO:0007669"/>
    <property type="project" value="InterPro"/>
</dbReference>
<evidence type="ECO:0000259" key="8">
    <source>
        <dbReference type="PROSITE" id="PS50250"/>
    </source>
</evidence>
<protein>
    <recommendedName>
        <fullName evidence="4">COP9 signalosome complex subunit 8</fullName>
    </recommendedName>
</protein>
<evidence type="ECO:0000256" key="7">
    <source>
        <dbReference type="ARBA" id="ARBA00023242"/>
    </source>
</evidence>
<dbReference type="AlphaFoldDB" id="A0A9N8VRV8"/>
<feature type="domain" description="PCI" evidence="8">
    <location>
        <begin position="9"/>
        <end position="190"/>
    </location>
</feature>
<dbReference type="GO" id="GO:0005737">
    <property type="term" value="C:cytoplasm"/>
    <property type="evidence" value="ECO:0007669"/>
    <property type="project" value="UniProtKB-SubCell"/>
</dbReference>
<evidence type="ECO:0000256" key="5">
    <source>
        <dbReference type="ARBA" id="ARBA00022490"/>
    </source>
</evidence>
<evidence type="ECO:0000256" key="2">
    <source>
        <dbReference type="ARBA" id="ARBA00004496"/>
    </source>
</evidence>
<dbReference type="GO" id="GO:0010387">
    <property type="term" value="P:COP9 signalosome assembly"/>
    <property type="evidence" value="ECO:0007669"/>
    <property type="project" value="InterPro"/>
</dbReference>
<dbReference type="Pfam" id="PF10075">
    <property type="entry name" value="CSN8_PSD8_EIF3K"/>
    <property type="match status" value="1"/>
</dbReference>
<dbReference type="Proteomes" id="UP000789572">
    <property type="component" value="Unassembled WGS sequence"/>
</dbReference>
<dbReference type="InterPro" id="IPR033205">
    <property type="entry name" value="COP9_CSN8"/>
</dbReference>
<gene>
    <name evidence="9" type="ORF">POCULU_LOCUS730</name>
</gene>
<dbReference type="PANTHER" id="PTHR13339">
    <property type="entry name" value="COP9 SIGNALOSOME COMPLEX SUBUNIT 8"/>
    <property type="match status" value="1"/>
</dbReference>
<dbReference type="InterPro" id="IPR033464">
    <property type="entry name" value="CSN8_PSD8_EIF3K"/>
</dbReference>
<dbReference type="Gene3D" id="1.25.40.990">
    <property type="match status" value="1"/>
</dbReference>
<dbReference type="EMBL" id="CAJVPJ010000042">
    <property type="protein sequence ID" value="CAG8464487.1"/>
    <property type="molecule type" value="Genomic_DNA"/>
</dbReference>
<reference evidence="9" key="1">
    <citation type="submission" date="2021-06" db="EMBL/GenBank/DDBJ databases">
        <authorList>
            <person name="Kallberg Y."/>
            <person name="Tangrot J."/>
            <person name="Rosling A."/>
        </authorList>
    </citation>
    <scope>NUCLEOTIDE SEQUENCE</scope>
    <source>
        <strain evidence="9">IA702</strain>
    </source>
</reference>
<evidence type="ECO:0000313" key="10">
    <source>
        <dbReference type="Proteomes" id="UP000789572"/>
    </source>
</evidence>
<comment type="similarity">
    <text evidence="3">Belongs to the CSN8 family.</text>
</comment>
<dbReference type="GO" id="GO:0008180">
    <property type="term" value="C:COP9 signalosome"/>
    <property type="evidence" value="ECO:0007669"/>
    <property type="project" value="UniProtKB-KW"/>
</dbReference>
<dbReference type="InterPro" id="IPR000717">
    <property type="entry name" value="PCI_dom"/>
</dbReference>
<keyword evidence="7" id="KW-0539">Nucleus</keyword>